<dbReference type="PANTHER" id="PTHR43740">
    <property type="entry name" value="LEUCYL-TRNA SYNTHETASE"/>
    <property type="match status" value="1"/>
</dbReference>
<protein>
    <recommendedName>
        <fullName evidence="2">leucine--tRNA ligase</fullName>
        <ecNumber evidence="2">6.1.1.4</ecNumber>
    </recommendedName>
    <alternativeName>
        <fullName evidence="9">Leucyl-tRNA synthetase</fullName>
    </alternativeName>
</protein>
<evidence type="ECO:0000256" key="8">
    <source>
        <dbReference type="ARBA" id="ARBA00023146"/>
    </source>
</evidence>
<keyword evidence="6 10" id="KW-0067">ATP-binding</keyword>
<accession>A0A5B8J6N9</accession>
<evidence type="ECO:0000256" key="10">
    <source>
        <dbReference type="RuleBase" id="RU363035"/>
    </source>
</evidence>
<evidence type="ECO:0000256" key="7">
    <source>
        <dbReference type="ARBA" id="ARBA00022917"/>
    </source>
</evidence>
<dbReference type="Proteomes" id="UP000318927">
    <property type="component" value="Chromosome"/>
</dbReference>
<dbReference type="OrthoDB" id="9810365at2"/>
<sequence>MQNEYNFELIEKKWQDKWEENKNFEPKNDFKLPKKYILSMFPYPSGNLHMGHVRNYSLGDVIARYYRRKGFNVLHPFGWDAFGLPAENAAIKHQIHPRNWTYQNIESMDNQIKKLGMSFAWDYECITADEIYTKWEQNIFIKLWEKGLIYKKKTLLNYCEVDNTVLANEQVINNQCWRCDSVVSKKEMEQYYLKITDYAEELLNDLDLLEGKWPKQVIAMQKNWIGKKIGLELEFEFTEESKKLTDLEFDKLTLFEEKESIINNTSFISLNVNSTLAKKLLSINYFNDNEKKLCDKIVSNVNTKTFGENILIDTKLSAKHPISGSVLPIYITDFASFNIEEEAILSSFTVERDQKFIAFNNLKIDLEQEITYKEINYPKTTKYNLRDWGISRQRYWGTPIPLVKCNDCGVNPVKVEHLPITLPYDVKFTGNGNPLETNESWIETKCPKCGKKALRETDTLDTFFESSWYFLRYTTPPHLRDEKMFDEQSIKYWNSVDQYIGGIEHAILHLLYARFFTKALRDLGLINFTEPFDNLLTQGMVLKDGSKMSKSKGNTVDPNEMIQKFGADTTRLFMLFAAPPQKELEWLDSGIVGCFKFIRKLYERSFEINKNDDIKDIDITKLTKEEKEARRKLYEGLKKTKEIFEDSKNEFAFNTLISWTMETFNSYSSVSNPLLIKEYFYVTLNILEPFIPHLAWELSNEFFELKNLYDFNIDKKALETDEVSYGITINGKARAEITVDKNLSKEEIIKLAKLEVTKWLEDKEVVKEIFVPNKLVNFVIK</sequence>
<dbReference type="FunFam" id="1.10.730.10:FF:000002">
    <property type="entry name" value="Leucine--tRNA ligase"/>
    <property type="match status" value="1"/>
</dbReference>
<dbReference type="InterPro" id="IPR001412">
    <property type="entry name" value="aa-tRNA-synth_I_CS"/>
</dbReference>
<dbReference type="PANTHER" id="PTHR43740:SF2">
    <property type="entry name" value="LEUCINE--TRNA LIGASE, MITOCHONDRIAL"/>
    <property type="match status" value="1"/>
</dbReference>
<dbReference type="PROSITE" id="PS00178">
    <property type="entry name" value="AA_TRNA_LIGASE_I"/>
    <property type="match status" value="1"/>
</dbReference>
<dbReference type="Gene3D" id="3.10.20.590">
    <property type="match status" value="1"/>
</dbReference>
<gene>
    <name evidence="12" type="ORF">FRW55_00995</name>
</gene>
<evidence type="ECO:0000259" key="11">
    <source>
        <dbReference type="Pfam" id="PF00133"/>
    </source>
</evidence>
<dbReference type="EMBL" id="CP042295">
    <property type="protein sequence ID" value="QDY86742.1"/>
    <property type="molecule type" value="Genomic_DNA"/>
</dbReference>
<dbReference type="RefSeq" id="WP_146368358.1">
    <property type="nucleotide sequence ID" value="NZ_CP042295.1"/>
</dbReference>
<dbReference type="InterPro" id="IPR009080">
    <property type="entry name" value="tRNAsynth_Ia_anticodon-bd"/>
</dbReference>
<evidence type="ECO:0000256" key="1">
    <source>
        <dbReference type="ARBA" id="ARBA00005594"/>
    </source>
</evidence>
<dbReference type="CDD" id="cd00812">
    <property type="entry name" value="LeuRS_core"/>
    <property type="match status" value="1"/>
</dbReference>
<keyword evidence="5 10" id="KW-0547">Nucleotide-binding</keyword>
<keyword evidence="7 10" id="KW-0648">Protein biosynthesis</keyword>
<dbReference type="PRINTS" id="PR00985">
    <property type="entry name" value="TRNASYNTHLEU"/>
</dbReference>
<dbReference type="EC" id="6.1.1.4" evidence="2"/>
<keyword evidence="4 10" id="KW-0436">Ligase</keyword>
<name>A0A5B8J6N9_9MOLU</name>
<dbReference type="SUPFAM" id="SSF52374">
    <property type="entry name" value="Nucleotidylyl transferase"/>
    <property type="match status" value="1"/>
</dbReference>
<feature type="domain" description="Aminoacyl-tRNA synthetase class Ia" evidence="11">
    <location>
        <begin position="13"/>
        <end position="586"/>
    </location>
</feature>
<dbReference type="InterPro" id="IPR002300">
    <property type="entry name" value="aa-tRNA-synth_Ia"/>
</dbReference>
<organism evidence="12 13">
    <name type="scientific">Mycoplasma anserisalpingitidis</name>
    <dbReference type="NCBI Taxonomy" id="519450"/>
    <lineage>
        <taxon>Bacteria</taxon>
        <taxon>Bacillati</taxon>
        <taxon>Mycoplasmatota</taxon>
        <taxon>Mollicutes</taxon>
        <taxon>Mycoplasmataceae</taxon>
        <taxon>Mycoplasma</taxon>
    </lineage>
</organism>
<dbReference type="Pfam" id="PF00133">
    <property type="entry name" value="tRNA-synt_1"/>
    <property type="match status" value="1"/>
</dbReference>
<dbReference type="InterPro" id="IPR014729">
    <property type="entry name" value="Rossmann-like_a/b/a_fold"/>
</dbReference>
<dbReference type="GO" id="GO:0006429">
    <property type="term" value="P:leucyl-tRNA aminoacylation"/>
    <property type="evidence" value="ECO:0007669"/>
    <property type="project" value="InterPro"/>
</dbReference>
<dbReference type="GO" id="GO:0005829">
    <property type="term" value="C:cytosol"/>
    <property type="evidence" value="ECO:0007669"/>
    <property type="project" value="TreeGrafter"/>
</dbReference>
<dbReference type="KEGG" id="mans:FRW55_00995"/>
<evidence type="ECO:0000256" key="3">
    <source>
        <dbReference type="ARBA" id="ARBA00022490"/>
    </source>
</evidence>
<dbReference type="AlphaFoldDB" id="A0A5B8J6N9"/>
<dbReference type="Gene3D" id="3.40.50.620">
    <property type="entry name" value="HUPs"/>
    <property type="match status" value="2"/>
</dbReference>
<evidence type="ECO:0000256" key="6">
    <source>
        <dbReference type="ARBA" id="ARBA00022840"/>
    </source>
</evidence>
<dbReference type="GO" id="GO:0005524">
    <property type="term" value="F:ATP binding"/>
    <property type="evidence" value="ECO:0007669"/>
    <property type="project" value="UniProtKB-KW"/>
</dbReference>
<dbReference type="GO" id="GO:0004823">
    <property type="term" value="F:leucine-tRNA ligase activity"/>
    <property type="evidence" value="ECO:0007669"/>
    <property type="project" value="UniProtKB-EC"/>
</dbReference>
<evidence type="ECO:0000256" key="4">
    <source>
        <dbReference type="ARBA" id="ARBA00022598"/>
    </source>
</evidence>
<evidence type="ECO:0000256" key="5">
    <source>
        <dbReference type="ARBA" id="ARBA00022741"/>
    </source>
</evidence>
<evidence type="ECO:0000256" key="9">
    <source>
        <dbReference type="ARBA" id="ARBA00030520"/>
    </source>
</evidence>
<evidence type="ECO:0000313" key="13">
    <source>
        <dbReference type="Proteomes" id="UP000318927"/>
    </source>
</evidence>
<dbReference type="SUPFAM" id="SSF47323">
    <property type="entry name" value="Anticodon-binding domain of a subclass of class I aminoacyl-tRNA synthetases"/>
    <property type="match status" value="1"/>
</dbReference>
<proteinExistence type="inferred from homology"/>
<keyword evidence="3" id="KW-0963">Cytoplasm</keyword>
<dbReference type="InterPro" id="IPR002302">
    <property type="entry name" value="Leu-tRNA-ligase"/>
</dbReference>
<dbReference type="Gene3D" id="1.10.730.10">
    <property type="entry name" value="Isoleucyl-tRNA Synthetase, Domain 1"/>
    <property type="match status" value="2"/>
</dbReference>
<keyword evidence="8 10" id="KW-0030">Aminoacyl-tRNA synthetase</keyword>
<keyword evidence="13" id="KW-1185">Reference proteome</keyword>
<evidence type="ECO:0000313" key="12">
    <source>
        <dbReference type="EMBL" id="QDY86742.1"/>
    </source>
</evidence>
<evidence type="ECO:0000256" key="2">
    <source>
        <dbReference type="ARBA" id="ARBA00013164"/>
    </source>
</evidence>
<comment type="similarity">
    <text evidence="1 10">Belongs to the class-I aminoacyl-tRNA synthetase family.</text>
</comment>
<reference evidence="12 13" key="1">
    <citation type="journal article" date="2019" name="Microbiol. Resour. Announc.">
        <title>Complete Genome Sequences of Three Mycoplasma anserisalpingitis (Mycoplasma sp. 1220) Strains.</title>
        <authorList>
            <person name="Grozner D."/>
            <person name="Forro B."/>
            <person name="Kovacs A.B."/>
            <person name="Marton S."/>
            <person name="Banyai K."/>
            <person name="Kreizinger Z."/>
            <person name="Sulyok K.M."/>
            <person name="Gyuranecz M."/>
        </authorList>
    </citation>
    <scope>NUCLEOTIDE SEQUENCE [LARGE SCALE GENOMIC DNA]</scope>
    <source>
        <strain evidence="12 13">ATCC:BAA-2147</strain>
    </source>
</reference>